<name>A0A9P9IIP8_9PLEO</name>
<evidence type="ECO:0000256" key="2">
    <source>
        <dbReference type="SAM" id="MobiDB-lite"/>
    </source>
</evidence>
<dbReference type="GO" id="GO:0008017">
    <property type="term" value="F:microtubule binding"/>
    <property type="evidence" value="ECO:0007669"/>
    <property type="project" value="TreeGrafter"/>
</dbReference>
<reference evidence="4" key="1">
    <citation type="journal article" date="2021" name="Nat. Commun.">
        <title>Genetic determinants of endophytism in the Arabidopsis root mycobiome.</title>
        <authorList>
            <person name="Mesny F."/>
            <person name="Miyauchi S."/>
            <person name="Thiergart T."/>
            <person name="Pickel B."/>
            <person name="Atanasova L."/>
            <person name="Karlsson M."/>
            <person name="Huettel B."/>
            <person name="Barry K.W."/>
            <person name="Haridas S."/>
            <person name="Chen C."/>
            <person name="Bauer D."/>
            <person name="Andreopoulos W."/>
            <person name="Pangilinan J."/>
            <person name="LaButti K."/>
            <person name="Riley R."/>
            <person name="Lipzen A."/>
            <person name="Clum A."/>
            <person name="Drula E."/>
            <person name="Henrissat B."/>
            <person name="Kohler A."/>
            <person name="Grigoriev I.V."/>
            <person name="Martin F.M."/>
            <person name="Hacquard S."/>
        </authorList>
    </citation>
    <scope>NUCLEOTIDE SEQUENCE</scope>
    <source>
        <strain evidence="4">MPI-CAGE-CH-0243</strain>
    </source>
</reference>
<evidence type="ECO:0000256" key="1">
    <source>
        <dbReference type="SAM" id="Coils"/>
    </source>
</evidence>
<dbReference type="Proteomes" id="UP000700596">
    <property type="component" value="Unassembled WGS sequence"/>
</dbReference>
<accession>A0A9P9IIP8</accession>
<comment type="caution">
    <text evidence="4">The sequence shown here is derived from an EMBL/GenBank/DDBJ whole genome shotgun (WGS) entry which is preliminary data.</text>
</comment>
<organism evidence="4 5">
    <name type="scientific">Dendryphion nanum</name>
    <dbReference type="NCBI Taxonomy" id="256645"/>
    <lineage>
        <taxon>Eukaryota</taxon>
        <taxon>Fungi</taxon>
        <taxon>Dikarya</taxon>
        <taxon>Ascomycota</taxon>
        <taxon>Pezizomycotina</taxon>
        <taxon>Dothideomycetes</taxon>
        <taxon>Pleosporomycetidae</taxon>
        <taxon>Pleosporales</taxon>
        <taxon>Torulaceae</taxon>
        <taxon>Dendryphion</taxon>
    </lineage>
</organism>
<dbReference type="Pfam" id="PF14661">
    <property type="entry name" value="HAUS6_N"/>
    <property type="match status" value="1"/>
</dbReference>
<feature type="domain" description="HAUS augmin-like complex subunit 6 N-terminal" evidence="3">
    <location>
        <begin position="48"/>
        <end position="260"/>
    </location>
</feature>
<evidence type="ECO:0000313" key="5">
    <source>
        <dbReference type="Proteomes" id="UP000700596"/>
    </source>
</evidence>
<feature type="compositionally biased region" description="Polar residues" evidence="2">
    <location>
        <begin position="30"/>
        <end position="40"/>
    </location>
</feature>
<keyword evidence="5" id="KW-1185">Reference proteome</keyword>
<protein>
    <submittedName>
        <fullName evidence="4">HAUS augmin-like complex subunit 6 N-terminus-domain-containing protein</fullName>
    </submittedName>
</protein>
<feature type="compositionally biased region" description="Basic and acidic residues" evidence="2">
    <location>
        <begin position="666"/>
        <end position="677"/>
    </location>
</feature>
<feature type="coiled-coil region" evidence="1">
    <location>
        <begin position="213"/>
        <end position="247"/>
    </location>
</feature>
<feature type="compositionally biased region" description="Acidic residues" evidence="2">
    <location>
        <begin position="801"/>
        <end position="812"/>
    </location>
</feature>
<dbReference type="GO" id="GO:0051225">
    <property type="term" value="P:spindle assembly"/>
    <property type="evidence" value="ECO:0007669"/>
    <property type="project" value="InterPro"/>
</dbReference>
<dbReference type="PANTHER" id="PTHR16151">
    <property type="entry name" value="HAUS AUGMIN-LIKE COMPLEX SUBUNIT 6"/>
    <property type="match status" value="1"/>
</dbReference>
<dbReference type="GO" id="GO:0070652">
    <property type="term" value="C:HAUS complex"/>
    <property type="evidence" value="ECO:0007669"/>
    <property type="project" value="InterPro"/>
</dbReference>
<gene>
    <name evidence="4" type="ORF">B0J11DRAFT_616376</name>
</gene>
<feature type="region of interest" description="Disordered" evidence="2">
    <location>
        <begin position="431"/>
        <end position="705"/>
    </location>
</feature>
<feature type="compositionally biased region" description="Low complexity" evidence="2">
    <location>
        <begin position="1"/>
        <end position="18"/>
    </location>
</feature>
<dbReference type="InterPro" id="IPR026797">
    <property type="entry name" value="HAUS_6"/>
</dbReference>
<keyword evidence="1" id="KW-0175">Coiled coil</keyword>
<feature type="compositionally biased region" description="Low complexity" evidence="2">
    <location>
        <begin position="431"/>
        <end position="441"/>
    </location>
</feature>
<feature type="compositionally biased region" description="Basic and acidic residues" evidence="2">
    <location>
        <begin position="483"/>
        <end position="498"/>
    </location>
</feature>
<feature type="region of interest" description="Disordered" evidence="2">
    <location>
        <begin position="1"/>
        <end position="42"/>
    </location>
</feature>
<feature type="compositionally biased region" description="Polar residues" evidence="2">
    <location>
        <begin position="599"/>
        <end position="608"/>
    </location>
</feature>
<dbReference type="GO" id="GO:1990498">
    <property type="term" value="C:mitotic spindle microtubule"/>
    <property type="evidence" value="ECO:0007669"/>
    <property type="project" value="TreeGrafter"/>
</dbReference>
<feature type="compositionally biased region" description="Acidic residues" evidence="2">
    <location>
        <begin position="782"/>
        <end position="793"/>
    </location>
</feature>
<sequence>MSRPTSQSTNTSTTTTTSAPARSLSVKAGTKSSQNNNNPFPASDARLFVTNLRLLDLDQQSDWPNITVQTLSSKNADQKQRIGGVEWALFRLFEIWDPEETNQKLRPFFPPLEPLQSLNLRAALYRCLNELKKNGVLGRESVLRKTMLDECKGERFFEILAVFSTIVLKKELAIRLNDRRKIAVARQLSTTGMMSLNNQASLLPLAIAHKAALTKVLRQKNEKRKRYKEFEARLDEKNSEINQKLRQSKATPRSRKSLIPDNETAAIKKQLFDNWVGDHRWLDVILRGDNVEAEDAFLNRRFDQVWQMVEQGRNPEEAASDVGLLENLQSRVQEQQTRLQKWRQFSQQMQKDSLETRKLNKKSESMPKDFAFDDHLQLQLPATKSNTERTALPLDAQLRAEYQDIISDMDAELNRVLTSKQSQTVPLLLSRRTSSFSTSRSPARRKKSTSELSSKKSVKPASPSRKRSTEKIPVRPVPAIKQKPLDHVPRLAAIRHEPTSTPLDSEATLIGPPSTSLRNVPSLPPPSQPTSQTQYDDFEEPSDVLPPSSSPPHVAPTERSPSPSPSPTPLGTPYIPSEPPLLTFEPPLQTHEEALADQIISSIGNATPSPIKKPQPRMSLLERTRMSMAGTSFAPISEQDSPSLPTLPSPPSSSLEPPAPLQNPTLDRRTSLLDRTRLSMAAMTSRDPSHHQTQAQKQKAARKSLRQSQIFPVNQFDTPRNRRSFQAIEEARSSAGATTPKEILFSEDAEYDRVFKSRPRIAQSPIFTPEAGGQKLDFEAGNGEENEGIDGEDGAISYEYSGDEGEEDEFDEGVTGVDLADVDRDSDGDDGFTKNWEDSPLRRAGGDIGEIRGLKMGRGRGKLF</sequence>
<dbReference type="PANTHER" id="PTHR16151:SF2">
    <property type="entry name" value="HAUS AUGMIN-LIKE COMPLEX SUBUNIT 6"/>
    <property type="match status" value="1"/>
</dbReference>
<feature type="region of interest" description="Disordered" evidence="2">
    <location>
        <begin position="762"/>
        <end position="847"/>
    </location>
</feature>
<proteinExistence type="predicted"/>
<dbReference type="OrthoDB" id="5575722at2759"/>
<dbReference type="EMBL" id="JAGMWT010000010">
    <property type="protein sequence ID" value="KAH7120964.1"/>
    <property type="molecule type" value="Genomic_DNA"/>
</dbReference>
<dbReference type="AlphaFoldDB" id="A0A9P9IIP8"/>
<dbReference type="InterPro" id="IPR028163">
    <property type="entry name" value="HAUS_6_N"/>
</dbReference>
<feature type="compositionally biased region" description="Basic and acidic residues" evidence="2">
    <location>
        <begin position="821"/>
        <end position="847"/>
    </location>
</feature>
<evidence type="ECO:0000313" key="4">
    <source>
        <dbReference type="EMBL" id="KAH7120964.1"/>
    </source>
</evidence>
<feature type="compositionally biased region" description="Pro residues" evidence="2">
    <location>
        <begin position="645"/>
        <end position="661"/>
    </location>
</feature>
<evidence type="ECO:0000259" key="3">
    <source>
        <dbReference type="Pfam" id="PF14661"/>
    </source>
</evidence>